<proteinExistence type="inferred from homology"/>
<dbReference type="Pfam" id="PF03091">
    <property type="entry name" value="CutA1"/>
    <property type="match status" value="1"/>
</dbReference>
<dbReference type="InterPro" id="IPR004323">
    <property type="entry name" value="Ion_tolerance_CutA"/>
</dbReference>
<dbReference type="GeneID" id="56060404"/>
<dbReference type="KEGG" id="nox:C5F49_00630"/>
<dbReference type="OrthoDB" id="8015at2157"/>
<dbReference type="Gene3D" id="3.30.70.120">
    <property type="match status" value="1"/>
</dbReference>
<dbReference type="GO" id="GO:0005507">
    <property type="term" value="F:copper ion binding"/>
    <property type="evidence" value="ECO:0007669"/>
    <property type="project" value="TreeGrafter"/>
</dbReference>
<dbReference type="InterPro" id="IPR011322">
    <property type="entry name" value="N-reg_PII-like_a/b"/>
</dbReference>
<keyword evidence="3" id="KW-1185">Reference proteome</keyword>
<dbReference type="AlphaFoldDB" id="A0A7D5M200"/>
<gene>
    <name evidence="2" type="ORF">C5F49_00630</name>
</gene>
<protein>
    <submittedName>
        <fullName evidence="2">Divalent-cation tolerance protein CutA</fullName>
    </submittedName>
</protein>
<dbReference type="PANTHER" id="PTHR23419:SF8">
    <property type="entry name" value="FI09726P"/>
    <property type="match status" value="1"/>
</dbReference>
<dbReference type="RefSeq" id="WP_179362853.1">
    <property type="nucleotide sequence ID" value="NZ_CP026994.1"/>
</dbReference>
<accession>A0A7D5M200</accession>
<organism evidence="2 3">
    <name type="scientific">Nitrosopumilus oxyclinae</name>
    <dbReference type="NCBI Taxonomy" id="1959104"/>
    <lineage>
        <taxon>Archaea</taxon>
        <taxon>Nitrososphaerota</taxon>
        <taxon>Nitrososphaeria</taxon>
        <taxon>Nitrosopumilales</taxon>
        <taxon>Nitrosopumilaceae</taxon>
        <taxon>Nitrosopumilus</taxon>
    </lineage>
</organism>
<evidence type="ECO:0000256" key="1">
    <source>
        <dbReference type="ARBA" id="ARBA00010169"/>
    </source>
</evidence>
<comment type="similarity">
    <text evidence="1">Belongs to the CutA family.</text>
</comment>
<sequence length="103" mass="11748">MKPVIIISTYPTKKSLSKIANELVKNKIVACVNISKISSIYSWEGKIKNSSEYLAIFKTVTKNKTLLKKKIKETHPYDVPEIAEIDVTSIDESYLRWLVESTN</sequence>
<dbReference type="GO" id="GO:0010038">
    <property type="term" value="P:response to metal ion"/>
    <property type="evidence" value="ECO:0007669"/>
    <property type="project" value="InterPro"/>
</dbReference>
<dbReference type="Proteomes" id="UP000509441">
    <property type="component" value="Chromosome"/>
</dbReference>
<dbReference type="SUPFAM" id="SSF54913">
    <property type="entry name" value="GlnB-like"/>
    <property type="match status" value="1"/>
</dbReference>
<dbReference type="EMBL" id="CP026994">
    <property type="protein sequence ID" value="QLH03991.1"/>
    <property type="molecule type" value="Genomic_DNA"/>
</dbReference>
<evidence type="ECO:0000313" key="2">
    <source>
        <dbReference type="EMBL" id="QLH03991.1"/>
    </source>
</evidence>
<name>A0A7D5M200_9ARCH</name>
<dbReference type="InterPro" id="IPR015867">
    <property type="entry name" value="N-reg_PII/ATP_PRibTrfase_C"/>
</dbReference>
<reference evidence="2 3" key="1">
    <citation type="submission" date="2018-02" db="EMBL/GenBank/DDBJ databases">
        <title>Complete genome of Nitrosopumilus oxyclinae HCE1.</title>
        <authorList>
            <person name="Qin W."/>
            <person name="Zheng Y."/>
            <person name="Stahl D.A."/>
        </authorList>
    </citation>
    <scope>NUCLEOTIDE SEQUENCE [LARGE SCALE GENOMIC DNA]</scope>
    <source>
        <strain evidence="2 3">HCE1</strain>
    </source>
</reference>
<dbReference type="PANTHER" id="PTHR23419">
    <property type="entry name" value="DIVALENT CATION TOLERANCE CUTA-RELATED"/>
    <property type="match status" value="1"/>
</dbReference>
<evidence type="ECO:0000313" key="3">
    <source>
        <dbReference type="Proteomes" id="UP000509441"/>
    </source>
</evidence>